<protein>
    <submittedName>
        <fullName evidence="2">Uncharacterized protein</fullName>
    </submittedName>
</protein>
<keyword evidence="3" id="KW-1185">Reference proteome</keyword>
<proteinExistence type="predicted"/>
<sequence>MTASPLTAPLTAVRGPAAVDIAGSRWPVYKLEALVLGLLVFLVAAVVLGSVQTGVLLGAAVGVLLWSAGWWRSARR</sequence>
<dbReference type="EMBL" id="JBEYBF010000014">
    <property type="protein sequence ID" value="MEU1954338.1"/>
    <property type="molecule type" value="Genomic_DNA"/>
</dbReference>
<feature type="transmembrane region" description="Helical" evidence="1">
    <location>
        <begin position="33"/>
        <end position="66"/>
    </location>
</feature>
<keyword evidence="1" id="KW-0812">Transmembrane</keyword>
<name>A0ABV2WTX0_9NOCA</name>
<accession>A0ABV2WTX0</accession>
<reference evidence="2 3" key="1">
    <citation type="submission" date="2024-06" db="EMBL/GenBank/DDBJ databases">
        <title>The Natural Products Discovery Center: Release of the First 8490 Sequenced Strains for Exploring Actinobacteria Biosynthetic Diversity.</title>
        <authorList>
            <person name="Kalkreuter E."/>
            <person name="Kautsar S.A."/>
            <person name="Yang D."/>
            <person name="Bader C.D."/>
            <person name="Teijaro C.N."/>
            <person name="Fluegel L."/>
            <person name="Davis C.M."/>
            <person name="Simpson J.R."/>
            <person name="Lauterbach L."/>
            <person name="Steele A.D."/>
            <person name="Gui C."/>
            <person name="Meng S."/>
            <person name="Li G."/>
            <person name="Viehrig K."/>
            <person name="Ye F."/>
            <person name="Su P."/>
            <person name="Kiefer A.F."/>
            <person name="Nichols A."/>
            <person name="Cepeda A.J."/>
            <person name="Yan W."/>
            <person name="Fan B."/>
            <person name="Jiang Y."/>
            <person name="Adhikari A."/>
            <person name="Zheng C.-J."/>
            <person name="Schuster L."/>
            <person name="Cowan T.M."/>
            <person name="Smanski M.J."/>
            <person name="Chevrette M.G."/>
            <person name="De Carvalho L.P.S."/>
            <person name="Shen B."/>
        </authorList>
    </citation>
    <scope>NUCLEOTIDE SEQUENCE [LARGE SCALE GENOMIC DNA]</scope>
    <source>
        <strain evidence="2 3">NPDC019708</strain>
    </source>
</reference>
<evidence type="ECO:0000313" key="2">
    <source>
        <dbReference type="EMBL" id="MEU1954338.1"/>
    </source>
</evidence>
<keyword evidence="1" id="KW-0472">Membrane</keyword>
<evidence type="ECO:0000256" key="1">
    <source>
        <dbReference type="SAM" id="Phobius"/>
    </source>
</evidence>
<keyword evidence="1" id="KW-1133">Transmembrane helix</keyword>
<dbReference type="Proteomes" id="UP001550628">
    <property type="component" value="Unassembled WGS sequence"/>
</dbReference>
<organism evidence="2 3">
    <name type="scientific">Nocardia rhamnosiphila</name>
    <dbReference type="NCBI Taxonomy" id="426716"/>
    <lineage>
        <taxon>Bacteria</taxon>
        <taxon>Bacillati</taxon>
        <taxon>Actinomycetota</taxon>
        <taxon>Actinomycetes</taxon>
        <taxon>Mycobacteriales</taxon>
        <taxon>Nocardiaceae</taxon>
        <taxon>Nocardia</taxon>
    </lineage>
</organism>
<comment type="caution">
    <text evidence="2">The sequence shown here is derived from an EMBL/GenBank/DDBJ whole genome shotgun (WGS) entry which is preliminary data.</text>
</comment>
<dbReference type="RefSeq" id="WP_356956049.1">
    <property type="nucleotide sequence ID" value="NZ_JBEYBD010000005.1"/>
</dbReference>
<evidence type="ECO:0000313" key="3">
    <source>
        <dbReference type="Proteomes" id="UP001550628"/>
    </source>
</evidence>
<gene>
    <name evidence="2" type="ORF">ABZ510_21035</name>
</gene>